<keyword evidence="9 12" id="KW-0949">S-adenosyl-L-methionine</keyword>
<feature type="domain" description="Tetrapyrrole methylase" evidence="13">
    <location>
        <begin position="1"/>
        <end position="239"/>
    </location>
</feature>
<feature type="binding site" evidence="12">
    <location>
        <position position="163"/>
    </location>
    <ligand>
        <name>S-adenosyl-L-methionine</name>
        <dbReference type="ChEBI" id="CHEBI:59789"/>
    </ligand>
</feature>
<feature type="binding site" evidence="12">
    <location>
        <begin position="112"/>
        <end position="113"/>
    </location>
    <ligand>
        <name>S-adenosyl-L-methionine</name>
        <dbReference type="ChEBI" id="CHEBI:59789"/>
    </ligand>
</feature>
<proteinExistence type="inferred from homology"/>
<dbReference type="InterPro" id="IPR014776">
    <property type="entry name" value="4pyrrole_Mease_sub2"/>
</dbReference>
<comment type="catalytic activity">
    <reaction evidence="11">
        <text>2-[(3S)-amino-3-carboxypropyl]-L-histidyl-[translation elongation factor 2] + 4 S-adenosyl-L-methionine = diphthine methyl ester-[translation elongation factor 2] + 4 S-adenosyl-L-homocysteine + 3 H(+)</text>
        <dbReference type="Rhea" id="RHEA:42652"/>
        <dbReference type="Rhea" id="RHEA-COMP:9749"/>
        <dbReference type="Rhea" id="RHEA-COMP:10173"/>
        <dbReference type="ChEBI" id="CHEBI:15378"/>
        <dbReference type="ChEBI" id="CHEBI:57856"/>
        <dbReference type="ChEBI" id="CHEBI:59789"/>
        <dbReference type="ChEBI" id="CHEBI:73995"/>
        <dbReference type="ChEBI" id="CHEBI:79005"/>
        <dbReference type="EC" id="2.1.1.314"/>
    </reaction>
</comment>
<evidence type="ECO:0000256" key="8">
    <source>
        <dbReference type="ARBA" id="ARBA00022679"/>
    </source>
</evidence>
<dbReference type="EC" id="2.1.1.314" evidence="5"/>
<evidence type="ECO:0000256" key="2">
    <source>
        <dbReference type="ARBA" id="ARBA00005156"/>
    </source>
</evidence>
<dbReference type="GO" id="GO:0017183">
    <property type="term" value="P:protein histidyl modification to diphthamide"/>
    <property type="evidence" value="ECO:0007669"/>
    <property type="project" value="UniProtKB-UniPathway"/>
</dbReference>
<comment type="caution">
    <text evidence="14">The sequence shown here is derived from an EMBL/GenBank/DDBJ whole genome shotgun (WGS) entry which is preliminary data.</text>
</comment>
<evidence type="ECO:0000256" key="12">
    <source>
        <dbReference type="PIRSR" id="PIRSR036432-1"/>
    </source>
</evidence>
<dbReference type="CDD" id="cd11647">
    <property type="entry name" value="DHP5_DphB"/>
    <property type="match status" value="1"/>
</dbReference>
<dbReference type="FunFam" id="3.40.1010.10:FF:000004">
    <property type="entry name" value="Putative diphthine synthase"/>
    <property type="match status" value="1"/>
</dbReference>
<keyword evidence="6" id="KW-0488">Methylation</keyword>
<comment type="similarity">
    <text evidence="3">Belongs to the diphthine synthase family.</text>
</comment>
<evidence type="ECO:0000256" key="4">
    <source>
        <dbReference type="ARBA" id="ARBA00011738"/>
    </source>
</evidence>
<dbReference type="SUPFAM" id="SSF53790">
    <property type="entry name" value="Tetrapyrrole methylase"/>
    <property type="match status" value="1"/>
</dbReference>
<comment type="similarity">
    <text evidence="10">In the N-terminal section; belongs to the precorrin methyltransferase family.</text>
</comment>
<comment type="subunit">
    <text evidence="4">Homodimer.</text>
</comment>
<evidence type="ECO:0000259" key="13">
    <source>
        <dbReference type="Pfam" id="PF00590"/>
    </source>
</evidence>
<reference evidence="14 15" key="1">
    <citation type="journal article" date="2020" name="ISME J.">
        <title>Uncovering the hidden diversity of litter-decomposition mechanisms in mushroom-forming fungi.</title>
        <authorList>
            <person name="Floudas D."/>
            <person name="Bentzer J."/>
            <person name="Ahren D."/>
            <person name="Johansson T."/>
            <person name="Persson P."/>
            <person name="Tunlid A."/>
        </authorList>
    </citation>
    <scope>NUCLEOTIDE SEQUENCE [LARGE SCALE GENOMIC DNA]</scope>
    <source>
        <strain evidence="14 15">CBS 101986</strain>
    </source>
</reference>
<evidence type="ECO:0000256" key="7">
    <source>
        <dbReference type="ARBA" id="ARBA00022603"/>
    </source>
</evidence>
<feature type="binding site" evidence="12">
    <location>
        <position position="222"/>
    </location>
    <ligand>
        <name>S-adenosyl-L-methionine</name>
        <dbReference type="ChEBI" id="CHEBI:59789"/>
    </ligand>
</feature>
<keyword evidence="7" id="KW-0489">Methyltransferase</keyword>
<comment type="function">
    <text evidence="1">S-adenosyl-L-methionine-dependent methyltransferase that catalyzes four methylations of the modified target histidine residue in translation elongation factor 2 (EF-2), to form an intermediate called diphthine methyl ester. The four successive methylation reactions represent the second step of diphthamide biosynthesis.</text>
</comment>
<keyword evidence="8" id="KW-0808">Transferase</keyword>
<organism evidence="14 15">
    <name type="scientific">Psilocybe cf. subviscida</name>
    <dbReference type="NCBI Taxonomy" id="2480587"/>
    <lineage>
        <taxon>Eukaryota</taxon>
        <taxon>Fungi</taxon>
        <taxon>Dikarya</taxon>
        <taxon>Basidiomycota</taxon>
        <taxon>Agaricomycotina</taxon>
        <taxon>Agaricomycetes</taxon>
        <taxon>Agaricomycetidae</taxon>
        <taxon>Agaricales</taxon>
        <taxon>Agaricineae</taxon>
        <taxon>Strophariaceae</taxon>
        <taxon>Psilocybe</taxon>
    </lineage>
</organism>
<dbReference type="Gene3D" id="3.40.1010.10">
    <property type="entry name" value="Cobalt-precorrin-4 Transmethylase, Domain 1"/>
    <property type="match status" value="1"/>
</dbReference>
<evidence type="ECO:0000256" key="5">
    <source>
        <dbReference type="ARBA" id="ARBA00011927"/>
    </source>
</evidence>
<dbReference type="Gene3D" id="3.30.950.10">
    <property type="entry name" value="Methyltransferase, Cobalt-precorrin-4 Transmethylase, Domain 2"/>
    <property type="match status" value="1"/>
</dbReference>
<evidence type="ECO:0000256" key="6">
    <source>
        <dbReference type="ARBA" id="ARBA00022481"/>
    </source>
</evidence>
<dbReference type="InterPro" id="IPR035996">
    <property type="entry name" value="4pyrrol_Methylase_sf"/>
</dbReference>
<accession>A0A8H5BHZ8</accession>
<dbReference type="PANTHER" id="PTHR10882:SF0">
    <property type="entry name" value="DIPHTHINE METHYL ESTER SYNTHASE"/>
    <property type="match status" value="1"/>
</dbReference>
<evidence type="ECO:0000256" key="1">
    <source>
        <dbReference type="ARBA" id="ARBA00004006"/>
    </source>
</evidence>
<feature type="binding site" evidence="12">
    <location>
        <position position="87"/>
    </location>
    <ligand>
        <name>S-adenosyl-L-methionine</name>
        <dbReference type="ChEBI" id="CHEBI:59789"/>
    </ligand>
</feature>
<dbReference type="GO" id="GO:0032259">
    <property type="term" value="P:methylation"/>
    <property type="evidence" value="ECO:0007669"/>
    <property type="project" value="UniProtKB-KW"/>
</dbReference>
<evidence type="ECO:0000256" key="10">
    <source>
        <dbReference type="ARBA" id="ARBA00035662"/>
    </source>
</evidence>
<dbReference type="Proteomes" id="UP000567179">
    <property type="component" value="Unassembled WGS sequence"/>
</dbReference>
<dbReference type="AlphaFoldDB" id="A0A8H5BHZ8"/>
<dbReference type="InterPro" id="IPR014777">
    <property type="entry name" value="4pyrrole_Mease_sub1"/>
</dbReference>
<sequence>MFYIIGLGLSDEQDITLRGLQAVKGSTRVYLEAYTSILMIDKERLEAFYEKPVIIADRDMVETQSDEILHNAITEDVSLLVVGDPFGATTHTDIVLRARALNIPVRVIHNASIMNAMGACGLQLYNFGQTVSLVFFTETWKPDSFYDRVKENVQLGMHTLLLLDIKVKEQSEENMARGRKIYEPPRYMSIPTAVSQLIETEESRGEDILNPDTTLAIALSRVGGGAENERIVAGTLRELLNHPANAYGQPLHSLILVGKRLHHLEVDYAEAFAINRESWRNVAKNVYKCALDD</sequence>
<dbReference type="OrthoDB" id="2516at2759"/>
<dbReference type="InterPro" id="IPR004551">
    <property type="entry name" value="Dphthn_synthase"/>
</dbReference>
<keyword evidence="15" id="KW-1185">Reference proteome</keyword>
<feature type="binding site" evidence="12">
    <location>
        <position position="9"/>
    </location>
    <ligand>
        <name>S-adenosyl-L-methionine</name>
        <dbReference type="ChEBI" id="CHEBI:59789"/>
    </ligand>
</feature>
<dbReference type="HAMAP" id="MF_01084">
    <property type="entry name" value="Diphthine_synth"/>
    <property type="match status" value="1"/>
</dbReference>
<dbReference type="PIRSF" id="PIRSF036432">
    <property type="entry name" value="Diphthine_synth"/>
    <property type="match status" value="1"/>
</dbReference>
<evidence type="ECO:0000313" key="15">
    <source>
        <dbReference type="Proteomes" id="UP000567179"/>
    </source>
</evidence>
<dbReference type="FunFam" id="3.30.950.10:FF:000004">
    <property type="entry name" value="Diphthine synthase putative"/>
    <property type="match status" value="1"/>
</dbReference>
<dbReference type="InterPro" id="IPR000878">
    <property type="entry name" value="4pyrrol_Mease"/>
</dbReference>
<dbReference type="PANTHER" id="PTHR10882">
    <property type="entry name" value="DIPHTHINE SYNTHASE"/>
    <property type="match status" value="1"/>
</dbReference>
<dbReference type="EMBL" id="JAACJJ010000028">
    <property type="protein sequence ID" value="KAF5322507.1"/>
    <property type="molecule type" value="Genomic_DNA"/>
</dbReference>
<dbReference type="UniPathway" id="UPA00559"/>
<comment type="pathway">
    <text evidence="2">Protein modification; peptidyl-diphthamide biosynthesis.</text>
</comment>
<dbReference type="GO" id="GO:0141133">
    <property type="term" value="F:diphthine methyl ester synthase activity"/>
    <property type="evidence" value="ECO:0007669"/>
    <property type="project" value="UniProtKB-EC"/>
</dbReference>
<feature type="binding site" evidence="12">
    <location>
        <position position="252"/>
    </location>
    <ligand>
        <name>S-adenosyl-L-methionine</name>
        <dbReference type="ChEBI" id="CHEBI:59789"/>
    </ligand>
</feature>
<evidence type="ECO:0000256" key="3">
    <source>
        <dbReference type="ARBA" id="ARBA00006729"/>
    </source>
</evidence>
<protein>
    <recommendedName>
        <fullName evidence="5">diphthine methyl ester synthase</fullName>
        <ecNumber evidence="5">2.1.1.314</ecNumber>
    </recommendedName>
</protein>
<dbReference type="NCBIfam" id="TIGR00522">
    <property type="entry name" value="dph5"/>
    <property type="match status" value="1"/>
</dbReference>
<gene>
    <name evidence="14" type="ORF">D9619_001585</name>
</gene>
<evidence type="ECO:0000313" key="14">
    <source>
        <dbReference type="EMBL" id="KAF5322507.1"/>
    </source>
</evidence>
<dbReference type="Pfam" id="PF00590">
    <property type="entry name" value="TP_methylase"/>
    <property type="match status" value="1"/>
</dbReference>
<evidence type="ECO:0000256" key="11">
    <source>
        <dbReference type="ARBA" id="ARBA00048752"/>
    </source>
</evidence>
<evidence type="ECO:0000256" key="9">
    <source>
        <dbReference type="ARBA" id="ARBA00022691"/>
    </source>
</evidence>
<name>A0A8H5BHZ8_9AGAR</name>
<feature type="binding site" evidence="12">
    <location>
        <position position="84"/>
    </location>
    <ligand>
        <name>S-adenosyl-L-methionine</name>
        <dbReference type="ChEBI" id="CHEBI:59789"/>
    </ligand>
</feature>